<accession>A0A5Q2RHF6</accession>
<dbReference type="RefSeq" id="WP_153759122.1">
    <property type="nucleotide sequence ID" value="NZ_CP045851.1"/>
</dbReference>
<dbReference type="AlphaFoldDB" id="A0A5Q2RHF6"/>
<reference evidence="2 3" key="1">
    <citation type="submission" date="2019-11" db="EMBL/GenBank/DDBJ databases">
        <authorList>
            <person name="He Y."/>
        </authorList>
    </citation>
    <scope>NUCLEOTIDE SEQUENCE [LARGE SCALE GENOMIC DNA]</scope>
    <source>
        <strain evidence="2 3">SCSIO 58843</strain>
    </source>
</reference>
<dbReference type="KEGG" id="atq:GH723_07790"/>
<sequence length="458" mass="47787">MDDLTTVAGRLWGALGGAEDALERLEVVGDRRVLPSIVDVTGFAGACAAAVALAVGEVLAARGAGAPPPVRVDTRRAAATFLSERLFRPEGWSLPDLWDPISGDHAAADGWVRLHANYPWHRGAALSALGLPDDAERDIVARTVGERPAEEIESAVVAAGGCAAALRSSDTWSTHPHGAVAVHEPLLRRDATFEGPGRPFPAPDGRPLAGVRVVDLTRVIAGPVCTRLLAAHGAEVIRVDPPGFAEVGALLPETTIGKRRLALDLTQESDQEHLGRLVAGADVVVHGLRPGALDDLGLGPAWWRERRPGLVVAALDAYGWDGPWADRRGFDSLVQMSVGIAHAGMVATGAEHPVPLPAQALDHGAGHVLAAGILLALADGAAGGPAVDLRTSLVGVANHLRAMPDPDGIGLEPPSWGDDDVERRETGWGPGWGVPAPRDVDGWPGRWDIPAGPLASRR</sequence>
<gene>
    <name evidence="2" type="ORF">GH723_07790</name>
</gene>
<proteinExistence type="predicted"/>
<dbReference type="InterPro" id="IPR003673">
    <property type="entry name" value="CoA-Trfase_fam_III"/>
</dbReference>
<dbReference type="InterPro" id="IPR023606">
    <property type="entry name" value="CoA-Trfase_III_dom_1_sf"/>
</dbReference>
<dbReference type="EMBL" id="CP045851">
    <property type="protein sequence ID" value="QGG95014.1"/>
    <property type="molecule type" value="Genomic_DNA"/>
</dbReference>
<keyword evidence="3" id="KW-1185">Reference proteome</keyword>
<dbReference type="PANTHER" id="PTHR48228">
    <property type="entry name" value="SUCCINYL-COA--D-CITRAMALATE COA-TRANSFERASE"/>
    <property type="match status" value="1"/>
</dbReference>
<evidence type="ECO:0000313" key="3">
    <source>
        <dbReference type="Proteomes" id="UP000334019"/>
    </source>
</evidence>
<dbReference type="Proteomes" id="UP000334019">
    <property type="component" value="Chromosome"/>
</dbReference>
<dbReference type="GO" id="GO:0016740">
    <property type="term" value="F:transferase activity"/>
    <property type="evidence" value="ECO:0007669"/>
    <property type="project" value="UniProtKB-KW"/>
</dbReference>
<evidence type="ECO:0000313" key="2">
    <source>
        <dbReference type="EMBL" id="QGG95014.1"/>
    </source>
</evidence>
<dbReference type="SUPFAM" id="SSF89796">
    <property type="entry name" value="CoA-transferase family III (CaiB/BaiF)"/>
    <property type="match status" value="2"/>
</dbReference>
<dbReference type="Pfam" id="PF02515">
    <property type="entry name" value="CoA_transf_3"/>
    <property type="match status" value="1"/>
</dbReference>
<dbReference type="InterPro" id="IPR050509">
    <property type="entry name" value="CoA-transferase_III"/>
</dbReference>
<protein>
    <submittedName>
        <fullName evidence="2">Acyl-CoA transferase</fullName>
    </submittedName>
</protein>
<dbReference type="Gene3D" id="3.40.50.10540">
    <property type="entry name" value="Crotonobetainyl-coa:carnitine coa-transferase, domain 1"/>
    <property type="match status" value="1"/>
</dbReference>
<dbReference type="PANTHER" id="PTHR48228:SF4">
    <property type="entry name" value="BLR3030 PROTEIN"/>
    <property type="match status" value="1"/>
</dbReference>
<feature type="region of interest" description="Disordered" evidence="1">
    <location>
        <begin position="417"/>
        <end position="458"/>
    </location>
</feature>
<evidence type="ECO:0000256" key="1">
    <source>
        <dbReference type="SAM" id="MobiDB-lite"/>
    </source>
</evidence>
<organism evidence="2 3">
    <name type="scientific">Actinomarinicola tropica</name>
    <dbReference type="NCBI Taxonomy" id="2789776"/>
    <lineage>
        <taxon>Bacteria</taxon>
        <taxon>Bacillati</taxon>
        <taxon>Actinomycetota</taxon>
        <taxon>Acidimicrobiia</taxon>
        <taxon>Acidimicrobiales</taxon>
        <taxon>Iamiaceae</taxon>
        <taxon>Actinomarinicola</taxon>
    </lineage>
</organism>
<name>A0A5Q2RHF6_9ACTN</name>
<keyword evidence="2" id="KW-0808">Transferase</keyword>